<keyword evidence="3" id="KW-0508">mRNA splicing</keyword>
<dbReference type="OrthoDB" id="10264544at2759"/>
<feature type="compositionally biased region" description="Basic and acidic residues" evidence="5">
    <location>
        <begin position="24"/>
        <end position="37"/>
    </location>
</feature>
<dbReference type="InParanoid" id="A0A3N4M3M9"/>
<dbReference type="GO" id="GO:0000398">
    <property type="term" value="P:mRNA splicing, via spliceosome"/>
    <property type="evidence" value="ECO:0007669"/>
    <property type="project" value="InterPro"/>
</dbReference>
<sequence length="564" mass="62771">MADSSAPLKRQHPNDDAGNAAKKAKPDVAKIMAEARAKLAARAAALKAPPTRSSSPSATPLPASSSVSPSPGPPLSAAQQRLAEMKQRLSSSLSRSATPAASTSGRPTAAASIPIRPPPREELEMPEEQLRARGGLDVGLHPALLADSDSNSLHKKQAIQPKYATTLANRRTETQPIRGPKHPSPDFSDPAKNPYYDPSLGTGVRGRASKALVFNQKGKYIEQANALRRQAALEAMKKRIAETARKVGIDEDMETDKAFLREAPPEIEWWDQGLTTNSTYDDIANDQLRINSEDSIITIYIQHPIQLEPPQEKHIPPPKPLPLTAKEQAKKRRQKRMEDLKEKQAKQRLGLEPAPPPKMTRANMMRVMGEEAVKNPTAVEARVDREIADRFSNHLQMNEERKLTKEQKEEKLMQNREKDLAKGIHCVVFRIENLCNGRHMFKINKFAEQYSINGICILNPKFNLVVAEGGEWSITKYKKLFLQRIDWTDNGDGDASGGTKSELDKKQDLSQNKCTMIWEGEVKTQGFRKFTTKPCPTDALAKEALGRAKMENFWTVAKNWIKAL</sequence>
<keyword evidence="9" id="KW-1185">Reference proteome</keyword>
<dbReference type="InterPro" id="IPR013881">
    <property type="entry name" value="Pre-mRNA_splic_Prp3_dom"/>
</dbReference>
<comment type="subcellular location">
    <subcellularLocation>
        <location evidence="1">Nucleus</location>
    </subcellularLocation>
</comment>
<keyword evidence="4" id="KW-0539">Nucleus</keyword>
<gene>
    <name evidence="8" type="ORF">L211DRAFT_856905</name>
</gene>
<feature type="region of interest" description="Disordered" evidence="5">
    <location>
        <begin position="1"/>
        <end position="192"/>
    </location>
</feature>
<evidence type="ECO:0000256" key="2">
    <source>
        <dbReference type="ARBA" id="ARBA00022664"/>
    </source>
</evidence>
<dbReference type="Pfam" id="PF08572">
    <property type="entry name" value="PRP3"/>
    <property type="match status" value="1"/>
</dbReference>
<evidence type="ECO:0000259" key="7">
    <source>
        <dbReference type="Pfam" id="PF08572"/>
    </source>
</evidence>
<dbReference type="CDD" id="cd24162">
    <property type="entry name" value="Prp3_C"/>
    <property type="match status" value="1"/>
</dbReference>
<organism evidence="8 9">
    <name type="scientific">Terfezia boudieri ATCC MYA-4762</name>
    <dbReference type="NCBI Taxonomy" id="1051890"/>
    <lineage>
        <taxon>Eukaryota</taxon>
        <taxon>Fungi</taxon>
        <taxon>Dikarya</taxon>
        <taxon>Ascomycota</taxon>
        <taxon>Pezizomycotina</taxon>
        <taxon>Pezizomycetes</taxon>
        <taxon>Pezizales</taxon>
        <taxon>Pezizaceae</taxon>
        <taxon>Terfezia</taxon>
    </lineage>
</organism>
<protein>
    <submittedName>
        <fullName evidence="8">PRP3-domain-containing protein</fullName>
    </submittedName>
</protein>
<dbReference type="Proteomes" id="UP000267821">
    <property type="component" value="Unassembled WGS sequence"/>
</dbReference>
<evidence type="ECO:0000256" key="4">
    <source>
        <dbReference type="ARBA" id="ARBA00023242"/>
    </source>
</evidence>
<evidence type="ECO:0000313" key="9">
    <source>
        <dbReference type="Proteomes" id="UP000267821"/>
    </source>
</evidence>
<feature type="compositionally biased region" description="Basic and acidic residues" evidence="5">
    <location>
        <begin position="118"/>
        <end position="131"/>
    </location>
</feature>
<proteinExistence type="predicted"/>
<feature type="compositionally biased region" description="Polar residues" evidence="5">
    <location>
        <begin position="88"/>
        <end position="106"/>
    </location>
</feature>
<keyword evidence="2" id="KW-0507">mRNA processing</keyword>
<dbReference type="PANTHER" id="PTHR14212:SF0">
    <property type="entry name" value="U4_U6 SMALL NUCLEAR RIBONUCLEOPROTEIN PRP3"/>
    <property type="match status" value="1"/>
</dbReference>
<dbReference type="GO" id="GO:0046540">
    <property type="term" value="C:U4/U6 x U5 tri-snRNP complex"/>
    <property type="evidence" value="ECO:0007669"/>
    <property type="project" value="InterPro"/>
</dbReference>
<name>A0A3N4M3M9_9PEZI</name>
<feature type="compositionally biased region" description="Low complexity" evidence="5">
    <location>
        <begin position="38"/>
        <end position="69"/>
    </location>
</feature>
<evidence type="ECO:0000256" key="5">
    <source>
        <dbReference type="SAM" id="MobiDB-lite"/>
    </source>
</evidence>
<feature type="domain" description="Pre-mRNA-splicing factor 3" evidence="7">
    <location>
        <begin position="193"/>
        <end position="404"/>
    </location>
</feature>
<feature type="region of interest" description="Disordered" evidence="5">
    <location>
        <begin position="309"/>
        <end position="360"/>
    </location>
</feature>
<feature type="compositionally biased region" description="Basic and acidic residues" evidence="5">
    <location>
        <begin position="336"/>
        <end position="345"/>
    </location>
</feature>
<evidence type="ECO:0000256" key="1">
    <source>
        <dbReference type="ARBA" id="ARBA00004123"/>
    </source>
</evidence>
<dbReference type="InterPro" id="IPR027104">
    <property type="entry name" value="Prp3"/>
</dbReference>
<dbReference type="EMBL" id="ML121539">
    <property type="protein sequence ID" value="RPB24915.1"/>
    <property type="molecule type" value="Genomic_DNA"/>
</dbReference>
<dbReference type="PANTHER" id="PTHR14212">
    <property type="entry name" value="U4/U6-ASSOCIATED RNA SPLICING FACTOR-RELATED"/>
    <property type="match status" value="1"/>
</dbReference>
<dbReference type="Pfam" id="PF06544">
    <property type="entry name" value="Prp3_C"/>
    <property type="match status" value="1"/>
</dbReference>
<dbReference type="STRING" id="1051890.A0A3N4M3M9"/>
<dbReference type="AlphaFoldDB" id="A0A3N4M3M9"/>
<evidence type="ECO:0000256" key="3">
    <source>
        <dbReference type="ARBA" id="ARBA00023187"/>
    </source>
</evidence>
<dbReference type="InterPro" id="IPR010541">
    <property type="entry name" value="Prp3_C"/>
</dbReference>
<accession>A0A3N4M3M9</accession>
<evidence type="ECO:0000313" key="8">
    <source>
        <dbReference type="EMBL" id="RPB24915.1"/>
    </source>
</evidence>
<reference evidence="8 9" key="1">
    <citation type="journal article" date="2018" name="Nat. Ecol. Evol.">
        <title>Pezizomycetes genomes reveal the molecular basis of ectomycorrhizal truffle lifestyle.</title>
        <authorList>
            <person name="Murat C."/>
            <person name="Payen T."/>
            <person name="Noel B."/>
            <person name="Kuo A."/>
            <person name="Morin E."/>
            <person name="Chen J."/>
            <person name="Kohler A."/>
            <person name="Krizsan K."/>
            <person name="Balestrini R."/>
            <person name="Da Silva C."/>
            <person name="Montanini B."/>
            <person name="Hainaut M."/>
            <person name="Levati E."/>
            <person name="Barry K.W."/>
            <person name="Belfiori B."/>
            <person name="Cichocki N."/>
            <person name="Clum A."/>
            <person name="Dockter R.B."/>
            <person name="Fauchery L."/>
            <person name="Guy J."/>
            <person name="Iotti M."/>
            <person name="Le Tacon F."/>
            <person name="Lindquist E.A."/>
            <person name="Lipzen A."/>
            <person name="Malagnac F."/>
            <person name="Mello A."/>
            <person name="Molinier V."/>
            <person name="Miyauchi S."/>
            <person name="Poulain J."/>
            <person name="Riccioni C."/>
            <person name="Rubini A."/>
            <person name="Sitrit Y."/>
            <person name="Splivallo R."/>
            <person name="Traeger S."/>
            <person name="Wang M."/>
            <person name="Zifcakova L."/>
            <person name="Wipf D."/>
            <person name="Zambonelli A."/>
            <person name="Paolocci F."/>
            <person name="Nowrousian M."/>
            <person name="Ottonello S."/>
            <person name="Baldrian P."/>
            <person name="Spatafora J.W."/>
            <person name="Henrissat B."/>
            <person name="Nagy L.G."/>
            <person name="Aury J.M."/>
            <person name="Wincker P."/>
            <person name="Grigoriev I.V."/>
            <person name="Bonfante P."/>
            <person name="Martin F.M."/>
        </authorList>
    </citation>
    <scope>NUCLEOTIDE SEQUENCE [LARGE SCALE GENOMIC DNA]</scope>
    <source>
        <strain evidence="8 9">ATCC MYA-4762</strain>
    </source>
</reference>
<evidence type="ECO:0000259" key="6">
    <source>
        <dbReference type="Pfam" id="PF06544"/>
    </source>
</evidence>
<feature type="domain" description="Small nuclear ribonucleoprotein Prp3 C-terminal" evidence="6">
    <location>
        <begin position="428"/>
        <end position="557"/>
    </location>
</feature>